<feature type="region of interest" description="Disordered" evidence="14">
    <location>
        <begin position="643"/>
        <end position="697"/>
    </location>
</feature>
<comment type="subcellular location">
    <subcellularLocation>
        <location evidence="1">Cytoplasm</location>
        <location evidence="1">Cytoskeleton</location>
        <location evidence="1">Actin patch</location>
    </subcellularLocation>
</comment>
<dbReference type="PROSITE" id="PS50011">
    <property type="entry name" value="PROTEIN_KINASE_DOM"/>
    <property type="match status" value="1"/>
</dbReference>
<dbReference type="Pfam" id="PF00069">
    <property type="entry name" value="Pkinase"/>
    <property type="match status" value="1"/>
</dbReference>
<dbReference type="GO" id="GO:0004674">
    <property type="term" value="F:protein serine/threonine kinase activity"/>
    <property type="evidence" value="ECO:0007669"/>
    <property type="project" value="UniProtKB-KW"/>
</dbReference>
<keyword evidence="9" id="KW-0067">ATP-binding</keyword>
<dbReference type="Gene3D" id="1.10.510.10">
    <property type="entry name" value="Transferase(Phosphotransferase) domain 1"/>
    <property type="match status" value="1"/>
</dbReference>
<dbReference type="GO" id="GO:0005524">
    <property type="term" value="F:ATP binding"/>
    <property type="evidence" value="ECO:0007669"/>
    <property type="project" value="UniProtKB-KW"/>
</dbReference>
<evidence type="ECO:0000256" key="9">
    <source>
        <dbReference type="ARBA" id="ARBA00022840"/>
    </source>
</evidence>
<proteinExistence type="predicted"/>
<feature type="compositionally biased region" description="Polar residues" evidence="14">
    <location>
        <begin position="587"/>
        <end position="605"/>
    </location>
</feature>
<dbReference type="GO" id="GO:0000147">
    <property type="term" value="P:actin cortical patch assembly"/>
    <property type="evidence" value="ECO:0007669"/>
    <property type="project" value="TreeGrafter"/>
</dbReference>
<comment type="catalytic activity">
    <reaction evidence="11">
        <text>L-threonyl-[protein] + ATP = O-phospho-L-threonyl-[protein] + ADP + H(+)</text>
        <dbReference type="Rhea" id="RHEA:46608"/>
        <dbReference type="Rhea" id="RHEA-COMP:11060"/>
        <dbReference type="Rhea" id="RHEA-COMP:11605"/>
        <dbReference type="ChEBI" id="CHEBI:15378"/>
        <dbReference type="ChEBI" id="CHEBI:30013"/>
        <dbReference type="ChEBI" id="CHEBI:30616"/>
        <dbReference type="ChEBI" id="CHEBI:61977"/>
        <dbReference type="ChEBI" id="CHEBI:456216"/>
        <dbReference type="EC" id="2.7.11.1"/>
    </reaction>
</comment>
<keyword evidence="7" id="KW-0547">Nucleotide-binding</keyword>
<dbReference type="KEGG" id="tpf:TPHA_0C03380"/>
<dbReference type="GeneID" id="11534099"/>
<evidence type="ECO:0000259" key="15">
    <source>
        <dbReference type="PROSITE" id="PS50011"/>
    </source>
</evidence>
<protein>
    <recommendedName>
        <fullName evidence="2">non-specific serine/threonine protein kinase</fullName>
        <ecNumber evidence="2">2.7.11.1</ecNumber>
    </recommendedName>
</protein>
<evidence type="ECO:0000256" key="3">
    <source>
        <dbReference type="ARBA" id="ARBA00022490"/>
    </source>
</evidence>
<dbReference type="GO" id="GO:2000369">
    <property type="term" value="P:regulation of clathrin-dependent endocytosis"/>
    <property type="evidence" value="ECO:0007669"/>
    <property type="project" value="EnsemblFungi"/>
</dbReference>
<dbReference type="PROSITE" id="PS00108">
    <property type="entry name" value="PROTEIN_KINASE_ST"/>
    <property type="match status" value="1"/>
</dbReference>
<feature type="compositionally biased region" description="Low complexity" evidence="14">
    <location>
        <begin position="490"/>
        <end position="501"/>
    </location>
</feature>
<keyword evidence="5" id="KW-0597">Phosphoprotein</keyword>
<dbReference type="InterPro" id="IPR008271">
    <property type="entry name" value="Ser/Thr_kinase_AS"/>
</dbReference>
<dbReference type="SUPFAM" id="SSF56112">
    <property type="entry name" value="Protein kinase-like (PK-like)"/>
    <property type="match status" value="1"/>
</dbReference>
<feature type="region of interest" description="Disordered" evidence="14">
    <location>
        <begin position="577"/>
        <end position="607"/>
    </location>
</feature>
<evidence type="ECO:0000313" key="16">
    <source>
        <dbReference type="EMBL" id="CCE62490.1"/>
    </source>
</evidence>
<evidence type="ECO:0000256" key="1">
    <source>
        <dbReference type="ARBA" id="ARBA00004134"/>
    </source>
</evidence>
<dbReference type="SMART" id="SM00220">
    <property type="entry name" value="S_TKc"/>
    <property type="match status" value="1"/>
</dbReference>
<feature type="compositionally biased region" description="Polar residues" evidence="14">
    <location>
        <begin position="502"/>
        <end position="516"/>
    </location>
</feature>
<feature type="compositionally biased region" description="Basic and acidic residues" evidence="14">
    <location>
        <begin position="577"/>
        <end position="586"/>
    </location>
</feature>
<evidence type="ECO:0000256" key="2">
    <source>
        <dbReference type="ARBA" id="ARBA00012513"/>
    </source>
</evidence>
<evidence type="ECO:0000256" key="11">
    <source>
        <dbReference type="ARBA" id="ARBA00047899"/>
    </source>
</evidence>
<keyword evidence="10" id="KW-0206">Cytoskeleton</keyword>
<keyword evidence="4" id="KW-0723">Serine/threonine-protein kinase</keyword>
<sequence>MNQPEIPLYTPGIILPVGSHQAKILKYLTSGGFAQVYQVEISPYDIHSGSNIACLKRVIVPDKTSLNVPRAEVEAMKLLRNNKYVVSYIDSHAAKSRPAPGVPNGSYEVFLLMEYCSGKGLIDFMNTRLQNRLKEFEILNIMSHVSQGVAAMHALQPPLLHRDIKIENVLISNKNEFKLCDFGSVCGVIRPPTNQTELDFVQHDILKNTTAQYRSPEMLSLSKSIPINEKSDIWALGVFLYKVCYYTTPFEKEGENAILHSRYQYPAYPQYSDNLKNLIRVMLMVDPSKRPNICQVVEEVSRLQGVPCPLKNFYLERAIRQTAVQDNHFNHQMEQFPPLHLQHSISSPALSTVNNNIGLSNINFLQNVNNSAIQTANTTSRINNNPYSLHNSSTLQNTPQTIAADRRYPVSTAPKQQHNIPAYNNQINDITLQKSLSATMADAPVSTINISDNAFDRGLHLSELQKSVTALNNDMNHIYSQKQEGGRGKISSILNSNPNSLDQSPTRAENNALSTKSSRVDLSVFNDNDQPPYIKNVLPVEDDADDDIYTTKPFNSKLTDISLTSLQKEITELKMELSKNDSKNAVDSRSSFNSNAEPSSELTNKTVKKNSITDRYLNSVGDNGVTSVKKTAEGYGKYTKVSDKEGSLTSVNTAKPLESGHKSENTNKYIKGNTKQKVPPKLPTKPSYLGGKRIESK</sequence>
<organism evidence="16 17">
    <name type="scientific">Tetrapisispora phaffii (strain ATCC 24235 / CBS 4417 / NBRC 1672 / NRRL Y-8282 / UCD 70-5)</name>
    <name type="common">Yeast</name>
    <name type="synonym">Fabospora phaffii</name>
    <dbReference type="NCBI Taxonomy" id="1071381"/>
    <lineage>
        <taxon>Eukaryota</taxon>
        <taxon>Fungi</taxon>
        <taxon>Dikarya</taxon>
        <taxon>Ascomycota</taxon>
        <taxon>Saccharomycotina</taxon>
        <taxon>Saccharomycetes</taxon>
        <taxon>Saccharomycetales</taxon>
        <taxon>Saccharomycetaceae</taxon>
        <taxon>Tetrapisispora</taxon>
    </lineage>
</organism>
<keyword evidence="6" id="KW-0808">Transferase</keyword>
<dbReference type="InterPro" id="IPR000719">
    <property type="entry name" value="Prot_kinase_dom"/>
</dbReference>
<evidence type="ECO:0000256" key="12">
    <source>
        <dbReference type="ARBA" id="ARBA00048679"/>
    </source>
</evidence>
<dbReference type="GO" id="GO:0007015">
    <property type="term" value="P:actin filament organization"/>
    <property type="evidence" value="ECO:0007669"/>
    <property type="project" value="EnsemblFungi"/>
</dbReference>
<evidence type="ECO:0000256" key="14">
    <source>
        <dbReference type="SAM" id="MobiDB-lite"/>
    </source>
</evidence>
<reference evidence="16 17" key="1">
    <citation type="journal article" date="2011" name="Proc. Natl. Acad. Sci. U.S.A.">
        <title>Evolutionary erosion of yeast sex chromosomes by mating-type switching accidents.</title>
        <authorList>
            <person name="Gordon J.L."/>
            <person name="Armisen D."/>
            <person name="Proux-Wera E."/>
            <person name="Oheigeartaigh S.S."/>
            <person name="Byrne K.P."/>
            <person name="Wolfe K.H."/>
        </authorList>
    </citation>
    <scope>NUCLEOTIDE SEQUENCE [LARGE SCALE GENOMIC DNA]</scope>
    <source>
        <strain evidence="17">ATCC 24235 / CBS 4417 / NBRC 1672 / NRRL Y-8282 / UCD 70-5</strain>
    </source>
</reference>
<dbReference type="HOGENOM" id="CLU_011638_3_0_1"/>
<dbReference type="InterPro" id="IPR011009">
    <property type="entry name" value="Kinase-like_dom_sf"/>
</dbReference>
<dbReference type="OrthoDB" id="2018507at2759"/>
<comment type="catalytic activity">
    <reaction evidence="12">
        <text>L-seryl-[protein] + ATP = O-phospho-L-seryl-[protein] + ADP + H(+)</text>
        <dbReference type="Rhea" id="RHEA:17989"/>
        <dbReference type="Rhea" id="RHEA-COMP:9863"/>
        <dbReference type="Rhea" id="RHEA-COMP:11604"/>
        <dbReference type="ChEBI" id="CHEBI:15378"/>
        <dbReference type="ChEBI" id="CHEBI:29999"/>
        <dbReference type="ChEBI" id="CHEBI:30616"/>
        <dbReference type="ChEBI" id="CHEBI:83421"/>
        <dbReference type="ChEBI" id="CHEBI:456216"/>
        <dbReference type="EC" id="2.7.11.1"/>
    </reaction>
</comment>
<dbReference type="EMBL" id="HE612858">
    <property type="protein sequence ID" value="CCE62490.1"/>
    <property type="molecule type" value="Genomic_DNA"/>
</dbReference>
<evidence type="ECO:0000256" key="7">
    <source>
        <dbReference type="ARBA" id="ARBA00022741"/>
    </source>
</evidence>
<dbReference type="eggNOG" id="KOG1989">
    <property type="taxonomic scope" value="Eukaryota"/>
</dbReference>
<dbReference type="GO" id="GO:0030479">
    <property type="term" value="C:actin cortical patch"/>
    <property type="evidence" value="ECO:0007669"/>
    <property type="project" value="UniProtKB-SubCell"/>
</dbReference>
<dbReference type="RefSeq" id="XP_003684924.1">
    <property type="nucleotide sequence ID" value="XM_003684876.1"/>
</dbReference>
<dbReference type="FunFam" id="1.10.510.10:FF:000441">
    <property type="entry name" value="Serine/threonine protein kinase"/>
    <property type="match status" value="1"/>
</dbReference>
<feature type="domain" description="Protein kinase" evidence="15">
    <location>
        <begin position="22"/>
        <end position="303"/>
    </location>
</feature>
<evidence type="ECO:0000256" key="5">
    <source>
        <dbReference type="ARBA" id="ARBA00022553"/>
    </source>
</evidence>
<keyword evidence="8" id="KW-0418">Kinase</keyword>
<name>G8BRW4_TETPH</name>
<dbReference type="PANTHER" id="PTHR22967">
    <property type="entry name" value="SERINE/THREONINE PROTEIN KINASE"/>
    <property type="match status" value="1"/>
</dbReference>
<dbReference type="Proteomes" id="UP000005666">
    <property type="component" value="Chromosome 3"/>
</dbReference>
<keyword evidence="3" id="KW-0963">Cytoplasm</keyword>
<evidence type="ECO:0000256" key="13">
    <source>
        <dbReference type="ARBA" id="ARBA00065090"/>
    </source>
</evidence>
<evidence type="ECO:0000256" key="10">
    <source>
        <dbReference type="ARBA" id="ARBA00023212"/>
    </source>
</evidence>
<dbReference type="AlphaFoldDB" id="G8BRW4"/>
<comment type="subunit">
    <text evidence="13">Interacts with ABP1, which is required for proper actin patch localization.</text>
</comment>
<dbReference type="CDD" id="cd14037">
    <property type="entry name" value="STKc_NAK_like"/>
    <property type="match status" value="1"/>
</dbReference>
<evidence type="ECO:0000313" key="17">
    <source>
        <dbReference type="Proteomes" id="UP000005666"/>
    </source>
</evidence>
<feature type="region of interest" description="Disordered" evidence="14">
    <location>
        <begin position="482"/>
        <end position="516"/>
    </location>
</feature>
<keyword evidence="17" id="KW-1185">Reference proteome</keyword>
<dbReference type="PANTHER" id="PTHR22967:SF57">
    <property type="entry name" value="AUXILIN, ISOFORM A-RELATED"/>
    <property type="match status" value="1"/>
</dbReference>
<dbReference type="STRING" id="1071381.G8BRW4"/>
<evidence type="ECO:0000256" key="6">
    <source>
        <dbReference type="ARBA" id="ARBA00022679"/>
    </source>
</evidence>
<gene>
    <name evidence="16" type="primary">TPHA0C03380</name>
    <name evidence="16" type="ordered locus">TPHA_0C03380</name>
</gene>
<evidence type="ECO:0000256" key="8">
    <source>
        <dbReference type="ARBA" id="ARBA00022777"/>
    </source>
</evidence>
<accession>G8BRW4</accession>
<evidence type="ECO:0000256" key="4">
    <source>
        <dbReference type="ARBA" id="ARBA00022527"/>
    </source>
</evidence>
<dbReference type="EC" id="2.7.11.1" evidence="2"/>